<dbReference type="RefSeq" id="WP_229211944.1">
    <property type="nucleotide sequence ID" value="NZ_JAASQJ010000003.1"/>
</dbReference>
<comment type="caution">
    <text evidence="2">The sequence shown here is derived from an EMBL/GenBank/DDBJ whole genome shotgun (WGS) entry which is preliminary data.</text>
</comment>
<sequence length="328" mass="36831">MLIDYRKAVVFFLCLITGNAICQSLKPGLSKPGLSKPGLSKPGLPGMAPSKWLTFRSTHAPGKVYQFSNSGIKKFTHEEIYVRAWLPVVKSKRVTILLGPSYRTEQFELKTPGENPIKNMQGWNLRSYGLDLNSLIKLDSTSWLITTSHMNRSGNIAELSFKQIPINFTMSASFLRKKSVNKEVGAGIMVNQSFRTTILPIFILNYNYSEQGGFEVMLPKRIAWRNNLSANDILYIKAESVTRTYYLNPLGNNEPDVCRRVDIDMGLTYNRKIGSYVGVELSAGYRKNLSSKLISGAVPIRTSGLAMTFDIYVQPPSLKGKRRTSQLR</sequence>
<evidence type="ECO:0000259" key="1">
    <source>
        <dbReference type="Pfam" id="PF19783"/>
    </source>
</evidence>
<keyword evidence="3" id="KW-1185">Reference proteome</keyword>
<feature type="domain" description="DUF6268" evidence="1">
    <location>
        <begin position="154"/>
        <end position="286"/>
    </location>
</feature>
<organism evidence="2 3">
    <name type="scientific">Dyadobacter arcticus</name>
    <dbReference type="NCBI Taxonomy" id="1078754"/>
    <lineage>
        <taxon>Bacteria</taxon>
        <taxon>Pseudomonadati</taxon>
        <taxon>Bacteroidota</taxon>
        <taxon>Cytophagia</taxon>
        <taxon>Cytophagales</taxon>
        <taxon>Spirosomataceae</taxon>
        <taxon>Dyadobacter</taxon>
    </lineage>
</organism>
<gene>
    <name evidence="2" type="ORF">FHS68_003567</name>
</gene>
<name>A0ABX0URX3_9BACT</name>
<dbReference type="Pfam" id="PF19783">
    <property type="entry name" value="DUF6268"/>
    <property type="match status" value="1"/>
</dbReference>
<dbReference type="Proteomes" id="UP001179181">
    <property type="component" value="Unassembled WGS sequence"/>
</dbReference>
<dbReference type="EMBL" id="JAASQJ010000003">
    <property type="protein sequence ID" value="NIJ54385.1"/>
    <property type="molecule type" value="Genomic_DNA"/>
</dbReference>
<evidence type="ECO:0000313" key="3">
    <source>
        <dbReference type="Proteomes" id="UP001179181"/>
    </source>
</evidence>
<proteinExistence type="predicted"/>
<accession>A0ABX0URX3</accession>
<protein>
    <recommendedName>
        <fullName evidence="1">DUF6268 domain-containing protein</fullName>
    </recommendedName>
</protein>
<evidence type="ECO:0000313" key="2">
    <source>
        <dbReference type="EMBL" id="NIJ54385.1"/>
    </source>
</evidence>
<dbReference type="InterPro" id="IPR046235">
    <property type="entry name" value="DUF6268"/>
</dbReference>
<reference evidence="2 3" key="1">
    <citation type="submission" date="2020-03" db="EMBL/GenBank/DDBJ databases">
        <title>Genomic Encyclopedia of Type Strains, Phase IV (KMG-IV): sequencing the most valuable type-strain genomes for metagenomic binning, comparative biology and taxonomic classification.</title>
        <authorList>
            <person name="Goeker M."/>
        </authorList>
    </citation>
    <scope>NUCLEOTIDE SEQUENCE [LARGE SCALE GENOMIC DNA]</scope>
    <source>
        <strain evidence="2 3">DSM 102865</strain>
    </source>
</reference>